<dbReference type="EMBL" id="VSSQ01084106">
    <property type="protein sequence ID" value="MPN32222.1"/>
    <property type="molecule type" value="Genomic_DNA"/>
</dbReference>
<dbReference type="AlphaFoldDB" id="A0A645H1K7"/>
<name>A0A645H1K7_9ZZZZ</name>
<protein>
    <submittedName>
        <fullName evidence="1">Uncharacterized protein</fullName>
    </submittedName>
</protein>
<sequence>MAFRRATRSGIESFATTRIEFLTRIRTIGDPDSFYRDPAYDLEAQIDQNDLVLIAKQQRLAERKYCSIIQTTAYRATNSLA</sequence>
<reference evidence="1" key="1">
    <citation type="submission" date="2019-08" db="EMBL/GenBank/DDBJ databases">
        <authorList>
            <person name="Kucharzyk K."/>
            <person name="Murdoch R.W."/>
            <person name="Higgins S."/>
            <person name="Loffler F."/>
        </authorList>
    </citation>
    <scope>NUCLEOTIDE SEQUENCE</scope>
</reference>
<accession>A0A645H1K7</accession>
<gene>
    <name evidence="1" type="ORF">SDC9_179698</name>
</gene>
<evidence type="ECO:0000313" key="1">
    <source>
        <dbReference type="EMBL" id="MPN32222.1"/>
    </source>
</evidence>
<organism evidence="1">
    <name type="scientific">bioreactor metagenome</name>
    <dbReference type="NCBI Taxonomy" id="1076179"/>
    <lineage>
        <taxon>unclassified sequences</taxon>
        <taxon>metagenomes</taxon>
        <taxon>ecological metagenomes</taxon>
    </lineage>
</organism>
<proteinExistence type="predicted"/>
<comment type="caution">
    <text evidence="1">The sequence shown here is derived from an EMBL/GenBank/DDBJ whole genome shotgun (WGS) entry which is preliminary data.</text>
</comment>